<dbReference type="Gene3D" id="1.20.1520.10">
    <property type="entry name" value="ADP-ribosylation factor-like 2-binding protein, domain"/>
    <property type="match status" value="1"/>
</dbReference>
<dbReference type="eggNOG" id="ENOG502RYJD">
    <property type="taxonomic scope" value="Eukaryota"/>
</dbReference>
<dbReference type="InterPro" id="IPR042541">
    <property type="entry name" value="BART_sf"/>
</dbReference>
<evidence type="ECO:0000256" key="6">
    <source>
        <dbReference type="ARBA" id="ARBA00022490"/>
    </source>
</evidence>
<keyword evidence="15" id="KW-1185">Reference proteome</keyword>
<dbReference type="AlphaFoldDB" id="A0A1X7V4L4"/>
<evidence type="ECO:0000256" key="4">
    <source>
        <dbReference type="ARBA" id="ARBA00009880"/>
    </source>
</evidence>
<evidence type="ECO:0000256" key="8">
    <source>
        <dbReference type="ARBA" id="ARBA00023128"/>
    </source>
</evidence>
<evidence type="ECO:0000256" key="3">
    <source>
        <dbReference type="ARBA" id="ARBA00004300"/>
    </source>
</evidence>
<evidence type="ECO:0000256" key="7">
    <source>
        <dbReference type="ARBA" id="ARBA00023069"/>
    </source>
</evidence>
<keyword evidence="7 12" id="KW-0969">Cilium</keyword>
<dbReference type="Proteomes" id="UP000007879">
    <property type="component" value="Unassembled WGS sequence"/>
</dbReference>
<evidence type="ECO:0000313" key="15">
    <source>
        <dbReference type="Proteomes" id="UP000007879"/>
    </source>
</evidence>
<keyword evidence="11 12" id="KW-0966">Cell projection</keyword>
<dbReference type="OrthoDB" id="302784at2759"/>
<keyword evidence="9 12" id="KW-0206">Cytoskeleton</keyword>
<comment type="function">
    <text evidence="12">Plays a role as an effector of the ADP-ribosylation factor-like protein 2, ARL2.</text>
</comment>
<accession>A0A1X7V4L4</accession>
<reference evidence="15" key="1">
    <citation type="journal article" date="2010" name="Nature">
        <title>The Amphimedon queenslandica genome and the evolution of animal complexity.</title>
        <authorList>
            <person name="Srivastava M."/>
            <person name="Simakov O."/>
            <person name="Chapman J."/>
            <person name="Fahey B."/>
            <person name="Gauthier M.E."/>
            <person name="Mitros T."/>
            <person name="Richards G.S."/>
            <person name="Conaco C."/>
            <person name="Dacre M."/>
            <person name="Hellsten U."/>
            <person name="Larroux C."/>
            <person name="Putnam N.H."/>
            <person name="Stanke M."/>
            <person name="Adamska M."/>
            <person name="Darling A."/>
            <person name="Degnan S.M."/>
            <person name="Oakley T.H."/>
            <person name="Plachetzki D.C."/>
            <person name="Zhai Y."/>
            <person name="Adamski M."/>
            <person name="Calcino A."/>
            <person name="Cummins S.F."/>
            <person name="Goodstein D.M."/>
            <person name="Harris C."/>
            <person name="Jackson D.J."/>
            <person name="Leys S.P."/>
            <person name="Shu S."/>
            <person name="Woodcroft B.J."/>
            <person name="Vervoort M."/>
            <person name="Kosik K.S."/>
            <person name="Manning G."/>
            <person name="Degnan B.M."/>
            <person name="Rokhsar D.S."/>
        </authorList>
    </citation>
    <scope>NUCLEOTIDE SEQUENCE [LARGE SCALE GENOMIC DNA]</scope>
</reference>
<proteinExistence type="inferred from homology"/>
<dbReference type="PANTHER" id="PTHR15487">
    <property type="entry name" value="ADP-RIBOSYLATION FACTOR-LIKE PROTEIN 2-BINDING PROTEIN"/>
    <property type="match status" value="1"/>
</dbReference>
<dbReference type="KEGG" id="aqu:100636026"/>
<dbReference type="FunCoup" id="A0A1X7V4L4">
    <property type="interactions" value="159"/>
</dbReference>
<reference evidence="14" key="2">
    <citation type="submission" date="2017-05" db="UniProtKB">
        <authorList>
            <consortium name="EnsemblMetazoa"/>
        </authorList>
    </citation>
    <scope>IDENTIFICATION</scope>
</reference>
<gene>
    <name evidence="14" type="primary">100636026</name>
</gene>
<evidence type="ECO:0000256" key="10">
    <source>
        <dbReference type="ARBA" id="ARBA00023242"/>
    </source>
</evidence>
<keyword evidence="8 12" id="KW-0496">Mitochondrion</keyword>
<sequence>MLGRMASSMAKIKNGVTEDKAKEENGEIFLEIVGNSQDGEFDIIIGHLQDIIIDEEFLALQHSFMDEHYHYFEDVEENKLIYTDIQKKYTELVEKHIETQLEMRIPHFDMTKFLQLLESKKSEIPEEIFEILLSFTDFLTFKQMFLDYKADKEGLVPDLGGLIISSPFDASR</sequence>
<evidence type="ECO:0000259" key="13">
    <source>
        <dbReference type="Pfam" id="PF11527"/>
    </source>
</evidence>
<comment type="subcellular location">
    <subcellularLocation>
        <location evidence="1 12">Cytoplasm</location>
        <location evidence="1 12">Cytoskeleton</location>
        <location evidence="1 12">Cilium basal body</location>
    </subcellularLocation>
    <subcellularLocation>
        <location evidence="3 12">Cytoplasm</location>
        <location evidence="3 12">Cytoskeleton</location>
        <location evidence="3 12">Microtubule organizing center</location>
        <location evidence="3 12">Centrosome</location>
    </subcellularLocation>
    <subcellularLocation>
        <location evidence="12">Cytoplasm</location>
    </subcellularLocation>
    <subcellularLocation>
        <location evidence="2 12">Nucleus</location>
    </subcellularLocation>
    <subcellularLocation>
        <location evidence="12">Mitochondrion intermembrane space</location>
    </subcellularLocation>
</comment>
<evidence type="ECO:0000313" key="14">
    <source>
        <dbReference type="EnsemblMetazoa" id="Aqu2.1.34911_001"/>
    </source>
</evidence>
<dbReference type="STRING" id="400682.A0A1X7V4L4"/>
<dbReference type="InterPro" id="IPR023379">
    <property type="entry name" value="BART_dom"/>
</dbReference>
<dbReference type="GO" id="GO:0051457">
    <property type="term" value="P:maintenance of protein location in nucleus"/>
    <property type="evidence" value="ECO:0007669"/>
    <property type="project" value="TreeGrafter"/>
</dbReference>
<evidence type="ECO:0000256" key="5">
    <source>
        <dbReference type="ARBA" id="ARBA00014849"/>
    </source>
</evidence>
<dbReference type="GO" id="GO:0005758">
    <property type="term" value="C:mitochondrial intermembrane space"/>
    <property type="evidence" value="ECO:0007669"/>
    <property type="project" value="UniProtKB-SubCell"/>
</dbReference>
<dbReference type="PANTHER" id="PTHR15487:SF4">
    <property type="entry name" value="ADP-RIBOSYLATION FACTOR-LIKE PROTEIN 2-BINDING PROTEIN"/>
    <property type="match status" value="1"/>
</dbReference>
<keyword evidence="10 12" id="KW-0539">Nucleus</keyword>
<protein>
    <recommendedName>
        <fullName evidence="5 12">ADP-ribosylation factor-like protein 2-binding protein</fullName>
        <shortName evidence="12">ARF-like 2-binding protein</shortName>
    </recommendedName>
</protein>
<name>A0A1X7V4L4_AMPQE</name>
<dbReference type="InterPro" id="IPR038849">
    <property type="entry name" value="ARL2BP"/>
</dbReference>
<organism evidence="14">
    <name type="scientific">Amphimedon queenslandica</name>
    <name type="common">Sponge</name>
    <dbReference type="NCBI Taxonomy" id="400682"/>
    <lineage>
        <taxon>Eukaryota</taxon>
        <taxon>Metazoa</taxon>
        <taxon>Porifera</taxon>
        <taxon>Demospongiae</taxon>
        <taxon>Heteroscleromorpha</taxon>
        <taxon>Haplosclerida</taxon>
        <taxon>Niphatidae</taxon>
        <taxon>Amphimedon</taxon>
    </lineage>
</organism>
<evidence type="ECO:0000256" key="1">
    <source>
        <dbReference type="ARBA" id="ARBA00004120"/>
    </source>
</evidence>
<dbReference type="OMA" id="CKIFYIF"/>
<evidence type="ECO:0000256" key="11">
    <source>
        <dbReference type="ARBA" id="ARBA00023273"/>
    </source>
</evidence>
<dbReference type="GO" id="GO:0005634">
    <property type="term" value="C:nucleus"/>
    <property type="evidence" value="ECO:0007669"/>
    <property type="project" value="UniProtKB-SubCell"/>
</dbReference>
<evidence type="ECO:0000256" key="9">
    <source>
        <dbReference type="ARBA" id="ARBA00023212"/>
    </source>
</evidence>
<dbReference type="EnsemblMetazoa" id="XM_003385655.3">
    <property type="protein sequence ID" value="XP_003385703.1"/>
    <property type="gene ID" value="LOC100636026"/>
</dbReference>
<dbReference type="EnsemblMetazoa" id="Aqu2.1.34911_001">
    <property type="protein sequence ID" value="Aqu2.1.34911_001"/>
    <property type="gene ID" value="Aqu2.1.34911"/>
</dbReference>
<evidence type="ECO:0000256" key="12">
    <source>
        <dbReference type="RuleBase" id="RU367099"/>
    </source>
</evidence>
<keyword evidence="6 12" id="KW-0963">Cytoplasm</keyword>
<dbReference type="GO" id="GO:0005813">
    <property type="term" value="C:centrosome"/>
    <property type="evidence" value="ECO:0007669"/>
    <property type="project" value="UniProtKB-SubCell"/>
</dbReference>
<comment type="similarity">
    <text evidence="4 12">Belongs to the ARL2BP family.</text>
</comment>
<dbReference type="GO" id="GO:0005929">
    <property type="term" value="C:cilium"/>
    <property type="evidence" value="ECO:0007669"/>
    <property type="project" value="UniProtKB-UniRule"/>
</dbReference>
<feature type="domain" description="BART" evidence="13">
    <location>
        <begin position="40"/>
        <end position="154"/>
    </location>
</feature>
<dbReference type="Pfam" id="PF11527">
    <property type="entry name" value="ARL2_Bind_BART"/>
    <property type="match status" value="1"/>
</dbReference>
<dbReference type="InParanoid" id="A0A1X7V4L4"/>
<evidence type="ECO:0000256" key="2">
    <source>
        <dbReference type="ARBA" id="ARBA00004123"/>
    </source>
</evidence>